<sequence>MIWHSKKLNRPPASEEWNNDPHIIDREALRDFLGISSGGGGGDGGSSGGGGVWTLIEDLEFSSPTTSFTVQNLGKYGLLHILFSFDLQSSPDSDNSIIMCPNGDRGANYTCILFAFNDGGFLSRKDNPSPNLHLCRVGWSTRTLNEGYAYLHTKVTGYWRTLHTHFTINPYNHVYYGYEEQVGFWKNTADPINNILFKARQDGYGFTGWIKIYGLIK</sequence>
<proteinExistence type="predicted"/>
<organism evidence="2">
    <name type="scientific">Methanobacterium phage psiM1</name>
    <name type="common">PsiM1</name>
    <dbReference type="NCBI Taxonomy" id="78218"/>
    <lineage>
        <taxon>Viruses</taxon>
        <taxon>Duplodnaviria</taxon>
        <taxon>Heunggongvirae</taxon>
        <taxon>Uroviricota</taxon>
        <taxon>Caudoviricetes</taxon>
        <taxon>Methanobavirales</taxon>
        <taxon>Leisingerviridae</taxon>
        <taxon>Psimunavirus</taxon>
    </lineage>
</organism>
<evidence type="ECO:0000313" key="2">
    <source>
        <dbReference type="EMBL" id="AAC27071.1"/>
    </source>
</evidence>
<accession>O80221</accession>
<organismHost>
    <name type="scientific">Methanothermobacter marburgensis (strain ATCC BAA-927 / DSM 2133 / JCM 14651 / NBRC 100331 / OCM 82 / Marburg)</name>
    <name type="common">Methanobacterium thermoautotrophicum</name>
    <dbReference type="NCBI Taxonomy" id="79929"/>
</organismHost>
<feature type="region of interest" description="Disordered" evidence="1">
    <location>
        <begin position="1"/>
        <end position="20"/>
    </location>
</feature>
<dbReference type="EMBL" id="AF065412">
    <property type="protein sequence ID" value="AAC27071.1"/>
    <property type="molecule type" value="Genomic_DNA"/>
</dbReference>
<evidence type="ECO:0000256" key="1">
    <source>
        <dbReference type="SAM" id="MobiDB-lite"/>
    </source>
</evidence>
<reference evidence="2" key="1">
    <citation type="journal article" date="1998" name="Mol. Microbiol.">
        <title>Molecular analysis of Methanobacterium phage psiM2.</title>
        <authorList>
            <person name="Pfister P."/>
            <person name="Wasserfallen A."/>
            <person name="Stettler R."/>
            <person name="Leisinger T."/>
        </authorList>
    </citation>
    <scope>NUCLEOTIDE SEQUENCE</scope>
</reference>
<protein>
    <submittedName>
        <fullName evidence="2">Uncharacterized protein</fullName>
    </submittedName>
</protein>
<name>O80221_METM1</name>